<evidence type="ECO:0000256" key="4">
    <source>
        <dbReference type="ARBA" id="ARBA00022837"/>
    </source>
</evidence>
<dbReference type="GO" id="GO:0046872">
    <property type="term" value="F:metal ion binding"/>
    <property type="evidence" value="ECO:0007669"/>
    <property type="project" value="UniProtKB-KW"/>
</dbReference>
<dbReference type="Gene3D" id="3.40.720.10">
    <property type="entry name" value="Alkaline Phosphatase, subunit A"/>
    <property type="match status" value="1"/>
</dbReference>
<comment type="similarity">
    <text evidence="1">Belongs to the sulfatase family.</text>
</comment>
<dbReference type="Proteomes" id="UP000248536">
    <property type="component" value="Chromosome"/>
</dbReference>
<dbReference type="EC" id="3.1.6.6" evidence="6"/>
<dbReference type="PROSITE" id="PS00149">
    <property type="entry name" value="SULFATASE_2"/>
    <property type="match status" value="1"/>
</dbReference>
<organism evidence="6 7">
    <name type="scientific">Flagellimonas maritima</name>
    <dbReference type="NCBI Taxonomy" id="1383885"/>
    <lineage>
        <taxon>Bacteria</taxon>
        <taxon>Pseudomonadati</taxon>
        <taxon>Bacteroidota</taxon>
        <taxon>Flavobacteriia</taxon>
        <taxon>Flavobacteriales</taxon>
        <taxon>Flavobacteriaceae</taxon>
        <taxon>Flagellimonas</taxon>
    </lineage>
</organism>
<dbReference type="AlphaFoldDB" id="A0A2Z4LN35"/>
<dbReference type="Gene3D" id="3.30.1120.10">
    <property type="match status" value="1"/>
</dbReference>
<dbReference type="CDD" id="cd16143">
    <property type="entry name" value="ARS_like"/>
    <property type="match status" value="1"/>
</dbReference>
<dbReference type="InterPro" id="IPR017850">
    <property type="entry name" value="Alkaline_phosphatase_core_sf"/>
</dbReference>
<sequence>MNFRTIFFGVFVFVMLITISCAEKEQKSEGDHRSDITAKPNIVYILADDMGYGDISGLNPTAKVNTPTLDSLITSGMSFSDAHSSSSVCTPSRYSILTGRYAWRTRLKRGVTWGYSPPLIDSNRTTVASLLKTKGYKTACIGKWHLGMTWPVKEGKEIPWENKDLHPAQYPGDAIDFTKPIENGPISVGFDYFFGVSASLDMRPYCYIENQTIQGLPMKSVEKEFLIERDGLTQWHAGLAATDFRHAEVLPKLTEKAVDFITENKERPFFLYFPLTAPHSPLLPSEKFKGTSRAGTYGDFIHMVDDVVNTISNTLRSQGLVGNTLFIFTSDNGTFQKAYIDPSYEHDGNFIYRGQKADIYEGGHRIPFIASWKNRIPANSKSDTPILLNDLMATLADLTGATLGENEGEDSVSILPILKNERKELTERDFLIHHSSRGFFAIRKDSLKLIAGLGSGGFTVPFQIIPKSNEEAFQLFDLNADISETNNIFDSTDKKYRELVKTLEEFSNEGKN</sequence>
<dbReference type="InterPro" id="IPR024607">
    <property type="entry name" value="Sulfatase_CS"/>
</dbReference>
<evidence type="ECO:0000256" key="3">
    <source>
        <dbReference type="ARBA" id="ARBA00022801"/>
    </source>
</evidence>
<dbReference type="EMBL" id="CP030104">
    <property type="protein sequence ID" value="AWX43232.1"/>
    <property type="molecule type" value="Genomic_DNA"/>
</dbReference>
<dbReference type="PROSITE" id="PS51257">
    <property type="entry name" value="PROKAR_LIPOPROTEIN"/>
    <property type="match status" value="1"/>
</dbReference>
<keyword evidence="4" id="KW-0106">Calcium</keyword>
<evidence type="ECO:0000313" key="6">
    <source>
        <dbReference type="EMBL" id="AWX43232.1"/>
    </source>
</evidence>
<dbReference type="PANTHER" id="PTHR42693:SF53">
    <property type="entry name" value="ENDO-4-O-SULFATASE"/>
    <property type="match status" value="1"/>
</dbReference>
<evidence type="ECO:0000259" key="5">
    <source>
        <dbReference type="Pfam" id="PF00884"/>
    </source>
</evidence>
<keyword evidence="2" id="KW-0479">Metal-binding</keyword>
<dbReference type="RefSeq" id="WP_112376832.1">
    <property type="nucleotide sequence ID" value="NZ_CP030104.1"/>
</dbReference>
<name>A0A2Z4LN35_9FLAO</name>
<evidence type="ECO:0000256" key="1">
    <source>
        <dbReference type="ARBA" id="ARBA00008779"/>
    </source>
</evidence>
<keyword evidence="7" id="KW-1185">Reference proteome</keyword>
<dbReference type="PANTHER" id="PTHR42693">
    <property type="entry name" value="ARYLSULFATASE FAMILY MEMBER"/>
    <property type="match status" value="1"/>
</dbReference>
<dbReference type="InterPro" id="IPR050738">
    <property type="entry name" value="Sulfatase"/>
</dbReference>
<dbReference type="PROSITE" id="PS00523">
    <property type="entry name" value="SULFATASE_1"/>
    <property type="match status" value="1"/>
</dbReference>
<dbReference type="GO" id="GO:0004065">
    <property type="term" value="F:arylsulfatase activity"/>
    <property type="evidence" value="ECO:0007669"/>
    <property type="project" value="TreeGrafter"/>
</dbReference>
<gene>
    <name evidence="6" type="primary">betC</name>
    <name evidence="6" type="ORF">HME9304_00219</name>
</gene>
<feature type="domain" description="Sulfatase N-terminal" evidence="5">
    <location>
        <begin position="40"/>
        <end position="401"/>
    </location>
</feature>
<protein>
    <submittedName>
        <fullName evidence="6">Choline-sulfatase</fullName>
        <ecNumber evidence="6">3.1.6.6</ecNumber>
    </submittedName>
</protein>
<reference evidence="6 7" key="1">
    <citation type="submission" date="2018-06" db="EMBL/GenBank/DDBJ databases">
        <title>Spongiibacterium sp. HME9304 Genome sequencing and assembly.</title>
        <authorList>
            <person name="Kang H."/>
            <person name="Kim H."/>
            <person name="Joh K."/>
        </authorList>
    </citation>
    <scope>NUCLEOTIDE SEQUENCE [LARGE SCALE GENOMIC DNA]</scope>
    <source>
        <strain evidence="6 7">HME9304</strain>
    </source>
</reference>
<evidence type="ECO:0000313" key="7">
    <source>
        <dbReference type="Proteomes" id="UP000248536"/>
    </source>
</evidence>
<accession>A0A2Z4LN35</accession>
<dbReference type="KEGG" id="spon:HME9304_00219"/>
<dbReference type="InterPro" id="IPR000917">
    <property type="entry name" value="Sulfatase_N"/>
</dbReference>
<dbReference type="SUPFAM" id="SSF53649">
    <property type="entry name" value="Alkaline phosphatase-like"/>
    <property type="match status" value="1"/>
</dbReference>
<keyword evidence="3 6" id="KW-0378">Hydrolase</keyword>
<dbReference type="GO" id="GO:0047753">
    <property type="term" value="F:choline-sulfatase activity"/>
    <property type="evidence" value="ECO:0007669"/>
    <property type="project" value="UniProtKB-EC"/>
</dbReference>
<dbReference type="OrthoDB" id="9765065at2"/>
<dbReference type="Pfam" id="PF00884">
    <property type="entry name" value="Sulfatase"/>
    <property type="match status" value="1"/>
</dbReference>
<evidence type="ECO:0000256" key="2">
    <source>
        <dbReference type="ARBA" id="ARBA00022723"/>
    </source>
</evidence>
<proteinExistence type="inferred from homology"/>